<evidence type="ECO:0000313" key="1">
    <source>
        <dbReference type="EMBL" id="POM64605.1"/>
    </source>
</evidence>
<dbReference type="Proteomes" id="UP000237271">
    <property type="component" value="Unassembled WGS sequence"/>
</dbReference>
<keyword evidence="2" id="KW-1185">Reference proteome</keyword>
<protein>
    <submittedName>
        <fullName evidence="1">Uncharacterized protein</fullName>
    </submittedName>
</protein>
<reference evidence="1 2" key="1">
    <citation type="journal article" date="2017" name="Genome Biol. Evol.">
        <title>Phytophthora megakarya and P. palmivora, closely related causal agents of cacao black pod rot, underwent increases in genome sizes and gene numbers by different mechanisms.</title>
        <authorList>
            <person name="Ali S.S."/>
            <person name="Shao J."/>
            <person name="Lary D.J."/>
            <person name="Kronmiller B."/>
            <person name="Shen D."/>
            <person name="Strem M.D."/>
            <person name="Amoako-Attah I."/>
            <person name="Akrofi A.Y."/>
            <person name="Begoude B.A."/>
            <person name="Ten Hoopen G.M."/>
            <person name="Coulibaly K."/>
            <person name="Kebe B.I."/>
            <person name="Melnick R.L."/>
            <person name="Guiltinan M.J."/>
            <person name="Tyler B.M."/>
            <person name="Meinhardt L.W."/>
            <person name="Bailey B.A."/>
        </authorList>
    </citation>
    <scope>NUCLEOTIDE SEQUENCE [LARGE SCALE GENOMIC DNA]</scope>
    <source>
        <strain evidence="2">sbr112.9</strain>
    </source>
</reference>
<sequence>MTHCTTKEACGVEKGHSAYPEVAELMAKMTLEITQLKLASSSGKLFAELCKAKTKGASFILVRYTTSSYLSATNAIKRVLDK</sequence>
<comment type="caution">
    <text evidence="1">The sequence shown here is derived from an EMBL/GenBank/DDBJ whole genome shotgun (WGS) entry which is preliminary data.</text>
</comment>
<name>A0A2P4XGD3_9STRA</name>
<gene>
    <name evidence="1" type="ORF">PHPALM_19842</name>
</gene>
<dbReference type="AlphaFoldDB" id="A0A2P4XGD3"/>
<dbReference type="EMBL" id="NCKW01011072">
    <property type="protein sequence ID" value="POM64605.1"/>
    <property type="molecule type" value="Genomic_DNA"/>
</dbReference>
<evidence type="ECO:0000313" key="2">
    <source>
        <dbReference type="Proteomes" id="UP000237271"/>
    </source>
</evidence>
<organism evidence="1 2">
    <name type="scientific">Phytophthora palmivora</name>
    <dbReference type="NCBI Taxonomy" id="4796"/>
    <lineage>
        <taxon>Eukaryota</taxon>
        <taxon>Sar</taxon>
        <taxon>Stramenopiles</taxon>
        <taxon>Oomycota</taxon>
        <taxon>Peronosporomycetes</taxon>
        <taxon>Peronosporales</taxon>
        <taxon>Peronosporaceae</taxon>
        <taxon>Phytophthora</taxon>
    </lineage>
</organism>
<proteinExistence type="predicted"/>
<accession>A0A2P4XGD3</accession>